<feature type="domain" description="DUF5671" evidence="2">
    <location>
        <begin position="11"/>
        <end position="145"/>
    </location>
</feature>
<comment type="caution">
    <text evidence="3">The sequence shown here is derived from an EMBL/GenBank/DDBJ whole genome shotgun (WGS) entry which is preliminary data.</text>
</comment>
<dbReference type="STRING" id="1798410.A3H63_01785"/>
<evidence type="ECO:0000313" key="4">
    <source>
        <dbReference type="Proteomes" id="UP000176284"/>
    </source>
</evidence>
<feature type="transmembrane region" description="Helical" evidence="1">
    <location>
        <begin position="12"/>
        <end position="36"/>
    </location>
</feature>
<feature type="transmembrane region" description="Helical" evidence="1">
    <location>
        <begin position="95"/>
        <end position="116"/>
    </location>
</feature>
<dbReference type="EMBL" id="MHJM01000010">
    <property type="protein sequence ID" value="OGY68046.1"/>
    <property type="molecule type" value="Genomic_DNA"/>
</dbReference>
<feature type="transmembrane region" description="Helical" evidence="1">
    <location>
        <begin position="159"/>
        <end position="182"/>
    </location>
</feature>
<gene>
    <name evidence="3" type="ORF">A3H63_01785</name>
</gene>
<dbReference type="Proteomes" id="UP000176284">
    <property type="component" value="Unassembled WGS sequence"/>
</dbReference>
<accession>A0A1G1ZVA5</accession>
<evidence type="ECO:0000256" key="1">
    <source>
        <dbReference type="SAM" id="Phobius"/>
    </source>
</evidence>
<keyword evidence="1" id="KW-1133">Transmembrane helix</keyword>
<dbReference type="Pfam" id="PF18920">
    <property type="entry name" value="DUF5671"/>
    <property type="match status" value="1"/>
</dbReference>
<reference evidence="3 4" key="1">
    <citation type="journal article" date="2016" name="Nat. Commun.">
        <title>Thousands of microbial genomes shed light on interconnected biogeochemical processes in an aquifer system.</title>
        <authorList>
            <person name="Anantharaman K."/>
            <person name="Brown C.T."/>
            <person name="Hug L.A."/>
            <person name="Sharon I."/>
            <person name="Castelle C.J."/>
            <person name="Probst A.J."/>
            <person name="Thomas B.C."/>
            <person name="Singh A."/>
            <person name="Wilkins M.J."/>
            <person name="Karaoz U."/>
            <person name="Brodie E.L."/>
            <person name="Williams K.H."/>
            <person name="Hubbard S.S."/>
            <person name="Banfield J.F."/>
        </authorList>
    </citation>
    <scope>NUCLEOTIDE SEQUENCE [LARGE SCALE GENOMIC DNA]</scope>
</reference>
<organism evidence="3 4">
    <name type="scientific">Candidatus Harrisonbacteria bacterium RIFCSPLOWO2_02_FULL_45_10c</name>
    <dbReference type="NCBI Taxonomy" id="1798410"/>
    <lineage>
        <taxon>Bacteria</taxon>
        <taxon>Candidatus Harrisoniibacteriota</taxon>
    </lineage>
</organism>
<dbReference type="InterPro" id="IPR043728">
    <property type="entry name" value="DUF5671"/>
</dbReference>
<keyword evidence="1" id="KW-0812">Transmembrane</keyword>
<keyword evidence="1" id="KW-0472">Membrane</keyword>
<protein>
    <recommendedName>
        <fullName evidence="2">DUF5671 domain-containing protein</fullName>
    </recommendedName>
</protein>
<name>A0A1G1ZVA5_9BACT</name>
<evidence type="ECO:0000259" key="2">
    <source>
        <dbReference type="Pfam" id="PF18920"/>
    </source>
</evidence>
<evidence type="ECO:0000313" key="3">
    <source>
        <dbReference type="EMBL" id="OGY68046.1"/>
    </source>
</evidence>
<dbReference type="AlphaFoldDB" id="A0A1G1ZVA5"/>
<proteinExistence type="predicted"/>
<feature type="transmembrane region" description="Helical" evidence="1">
    <location>
        <begin position="56"/>
        <end position="74"/>
    </location>
</feature>
<feature type="transmembrane region" description="Helical" evidence="1">
    <location>
        <begin position="128"/>
        <end position="147"/>
    </location>
</feature>
<sequence length="315" mass="35885">MESKKVSPKDVFMNLLGMLTLYVSAISLMALLFQYVNLAFPDALSYQSYGSVAGPIRWAMAALIIVFPVFILITRMLRKDEREHPEKREFAVKKWLVYFTLFVAAIVIVTDLVTLIYNFLGGELTMRFILKMLIVLFVATKVFWYYLWDLKEKFTAVTLRIALWGIIAVVVASVAGGFFTVASPLKARAYRFDEQRVTDLQNIQWQIINYWTQKGAIPKTLADLRDPISGFVVSADVESGAEYEYRAVNKLTFELCATFSLPAIGGGTSMMSRVPMPTKDPYLENWNHDIGRTCFERPIDPELYRKNPIPVPAQD</sequence>